<dbReference type="SUPFAM" id="SSF50685">
    <property type="entry name" value="Barwin-like endoglucanases"/>
    <property type="match status" value="1"/>
</dbReference>
<dbReference type="RefSeq" id="WP_213985284.1">
    <property type="nucleotide sequence ID" value="NZ_JAFMNX010000003.1"/>
</dbReference>
<evidence type="ECO:0000256" key="5">
    <source>
        <dbReference type="ARBA" id="ARBA00030918"/>
    </source>
</evidence>
<dbReference type="Gene3D" id="2.40.240.50">
    <property type="entry name" value="Barwin-like endoglucanases"/>
    <property type="match status" value="1"/>
</dbReference>
<feature type="domain" description="Lytic transglycosylase MltA" evidence="6">
    <location>
        <begin position="102"/>
        <end position="258"/>
    </location>
</feature>
<evidence type="ECO:0000256" key="3">
    <source>
        <dbReference type="ARBA" id="ARBA00023239"/>
    </source>
</evidence>
<accession>A0ABS5RX89</accession>
<comment type="caution">
    <text evidence="7">The sequence shown here is derived from an EMBL/GenBank/DDBJ whole genome shotgun (WGS) entry which is preliminary data.</text>
</comment>
<name>A0ABS5RX89_9HYPH</name>
<dbReference type="Pfam" id="PF06725">
    <property type="entry name" value="3D"/>
    <property type="match status" value="1"/>
</dbReference>
<dbReference type="CDD" id="cd14668">
    <property type="entry name" value="mlta_B"/>
    <property type="match status" value="1"/>
</dbReference>
<protein>
    <recommendedName>
        <fullName evidence="2">peptidoglycan lytic exotransglycosylase</fullName>
        <ecNumber evidence="2">4.2.2.n1</ecNumber>
    </recommendedName>
    <alternativeName>
        <fullName evidence="5">Murein hydrolase A</fullName>
    </alternativeName>
</protein>
<keyword evidence="4" id="KW-0961">Cell wall biogenesis/degradation</keyword>
<sequence length="366" mass="40200">MQPAATLQRTDFADLGGWAADTFVDALRAFQRSALHAKTKAYRTGSLGLGPADFAEAYQSALALNDADEEAARRFFETNFVPFRIRPGEGEDGFVTGYFEPIVEASRHRTDVFCYPLLRRPDDLIDLDDTNRPADLDPQFMFGRQTDSGIVAYHDRGEIETGALAGRGLEMAWLADEFETFLIHVQGAARLQFPDGEQRVTYAAKSGHPFTGPGKVLVDMGVLQRETVDLNGIRTAIRRFGKERSRILRHNRSYIFFREAEVDDPELGPIAAAKVPLTPGRSLAVDRLIHTFGTPFFIHAPKLTQVDSQPFARLMIAQDTGSAIVGPARGDLFIGSGEAAGEIAGVIKQQAAFTILVPKLAAERFG</sequence>
<reference evidence="7 8" key="1">
    <citation type="submission" date="2021-03" db="EMBL/GenBank/DDBJ databases">
        <title>Tianweitania aestuarii sp. nov., isolated from a tidal flat.</title>
        <authorList>
            <person name="Park S."/>
            <person name="Yoon J.-H."/>
        </authorList>
    </citation>
    <scope>NUCLEOTIDE SEQUENCE [LARGE SCALE GENOMIC DNA]</scope>
    <source>
        <strain evidence="7 8">BSSL-BM11</strain>
    </source>
</reference>
<gene>
    <name evidence="7" type="ORF">JYU29_13235</name>
</gene>
<dbReference type="Proteomes" id="UP001297272">
    <property type="component" value="Unassembled WGS sequence"/>
</dbReference>
<dbReference type="Pfam" id="PF03562">
    <property type="entry name" value="MltA"/>
    <property type="match status" value="1"/>
</dbReference>
<dbReference type="PANTHER" id="PTHR30124">
    <property type="entry name" value="MEMBRANE-BOUND LYTIC MUREIN TRANSGLYCOSYLASE A"/>
    <property type="match status" value="1"/>
</dbReference>
<dbReference type="InterPro" id="IPR005300">
    <property type="entry name" value="MltA_B"/>
</dbReference>
<comment type="catalytic activity">
    <reaction evidence="1">
        <text>Exolytic cleavage of the (1-&gt;4)-beta-glycosidic linkage between N-acetylmuramic acid (MurNAc) and N-acetylglucosamine (GlcNAc) residues in peptidoglycan, from either the reducing or the non-reducing ends of the peptidoglycan chains, with concomitant formation of a 1,6-anhydrobond in the MurNAc residue.</text>
        <dbReference type="EC" id="4.2.2.n1"/>
    </reaction>
</comment>
<evidence type="ECO:0000259" key="6">
    <source>
        <dbReference type="SMART" id="SM00925"/>
    </source>
</evidence>
<proteinExistence type="predicted"/>
<dbReference type="PIRSF" id="PIRSF019422">
    <property type="entry name" value="MltA"/>
    <property type="match status" value="1"/>
</dbReference>
<dbReference type="EMBL" id="JAFMNX010000003">
    <property type="protein sequence ID" value="MBS9721646.1"/>
    <property type="molecule type" value="Genomic_DNA"/>
</dbReference>
<evidence type="ECO:0000313" key="7">
    <source>
        <dbReference type="EMBL" id="MBS9721646.1"/>
    </source>
</evidence>
<evidence type="ECO:0000256" key="4">
    <source>
        <dbReference type="ARBA" id="ARBA00023316"/>
    </source>
</evidence>
<dbReference type="Gene3D" id="2.40.40.10">
    <property type="entry name" value="RlpA-like domain"/>
    <property type="match status" value="1"/>
</dbReference>
<dbReference type="InterPro" id="IPR036908">
    <property type="entry name" value="RlpA-like_sf"/>
</dbReference>
<dbReference type="InterPro" id="IPR026044">
    <property type="entry name" value="MltA"/>
</dbReference>
<organism evidence="7 8">
    <name type="scientific">Tianweitania aestuarii</name>
    <dbReference type="NCBI Taxonomy" id="2814886"/>
    <lineage>
        <taxon>Bacteria</taxon>
        <taxon>Pseudomonadati</taxon>
        <taxon>Pseudomonadota</taxon>
        <taxon>Alphaproteobacteria</taxon>
        <taxon>Hyphomicrobiales</taxon>
        <taxon>Phyllobacteriaceae</taxon>
        <taxon>Tianweitania</taxon>
    </lineage>
</organism>
<dbReference type="EC" id="4.2.2.n1" evidence="2"/>
<dbReference type="InterPro" id="IPR010611">
    <property type="entry name" value="3D_dom"/>
</dbReference>
<dbReference type="CDD" id="cd14485">
    <property type="entry name" value="mltA_like_LT_A"/>
    <property type="match status" value="1"/>
</dbReference>
<evidence type="ECO:0000313" key="8">
    <source>
        <dbReference type="Proteomes" id="UP001297272"/>
    </source>
</evidence>
<dbReference type="PANTHER" id="PTHR30124:SF0">
    <property type="entry name" value="MEMBRANE-BOUND LYTIC MUREIN TRANSGLYCOSYLASE A"/>
    <property type="match status" value="1"/>
</dbReference>
<keyword evidence="8" id="KW-1185">Reference proteome</keyword>
<evidence type="ECO:0000256" key="2">
    <source>
        <dbReference type="ARBA" id="ARBA00012587"/>
    </source>
</evidence>
<keyword evidence="3" id="KW-0456">Lyase</keyword>
<evidence type="ECO:0000256" key="1">
    <source>
        <dbReference type="ARBA" id="ARBA00001420"/>
    </source>
</evidence>
<dbReference type="SMART" id="SM00925">
    <property type="entry name" value="MltA"/>
    <property type="match status" value="1"/>
</dbReference>